<reference evidence="1 2" key="1">
    <citation type="submission" date="2011-06" db="EMBL/GenBank/DDBJ databases">
        <authorList>
            <person name="Muzny D."/>
            <person name="Qin X."/>
            <person name="Deng J."/>
            <person name="Jiang H."/>
            <person name="Liu Y."/>
            <person name="Qu J."/>
            <person name="Song X.-Z."/>
            <person name="Zhang L."/>
            <person name="Thornton R."/>
            <person name="Coyle M."/>
            <person name="Francisco L."/>
            <person name="Jackson L."/>
            <person name="Javaid M."/>
            <person name="Korchina V."/>
            <person name="Kovar C."/>
            <person name="Mata R."/>
            <person name="Mathew T."/>
            <person name="Ngo R."/>
            <person name="Nguyen L."/>
            <person name="Nguyen N."/>
            <person name="Okwuonu G."/>
            <person name="Ongeri F."/>
            <person name="Pham C."/>
            <person name="Simmons D."/>
            <person name="Wilczek-Boney K."/>
            <person name="Hale W."/>
            <person name="Jakkamsetti A."/>
            <person name="Pham P."/>
            <person name="Ruth R."/>
            <person name="San Lucas F."/>
            <person name="Warren J."/>
            <person name="Zhang J."/>
            <person name="Zhao Z."/>
            <person name="Zhou C."/>
            <person name="Zhu D."/>
            <person name="Lee S."/>
            <person name="Bess C."/>
            <person name="Blankenburg K."/>
            <person name="Forbes L."/>
            <person name="Fu Q."/>
            <person name="Gubbala S."/>
            <person name="Hirani K."/>
            <person name="Jayaseelan J.C."/>
            <person name="Lara F."/>
            <person name="Munidasa M."/>
            <person name="Palculict T."/>
            <person name="Patil S."/>
            <person name="Pu L.-L."/>
            <person name="Saada N."/>
            <person name="Tang L."/>
            <person name="Weissenberger G."/>
            <person name="Zhu Y."/>
            <person name="Hemphill L."/>
            <person name="Shang Y."/>
            <person name="Youmans B."/>
            <person name="Ayvaz T."/>
            <person name="Ross M."/>
            <person name="Santibanez J."/>
            <person name="Aqrawi P."/>
            <person name="Gross S."/>
            <person name="Joshi V."/>
            <person name="Fowler G."/>
            <person name="Nazareth L."/>
            <person name="Reid J."/>
            <person name="Worley K."/>
            <person name="Petrosino J."/>
            <person name="Highlander S."/>
            <person name="Gibbs R."/>
        </authorList>
    </citation>
    <scope>NUCLEOTIDE SEQUENCE [LARGE SCALE GENOMIC DNA]</scope>
    <source>
        <strain evidence="1 2">ATCC 25577</strain>
    </source>
</reference>
<dbReference type="EMBL" id="AGBA01000009">
    <property type="protein sequence ID" value="EGY78204.1"/>
    <property type="molecule type" value="Genomic_DNA"/>
</dbReference>
<evidence type="ECO:0000313" key="2">
    <source>
        <dbReference type="Proteomes" id="UP000005332"/>
    </source>
</evidence>
<accession>G4CW80</accession>
<organism evidence="1 2">
    <name type="scientific">Cutibacterium avidum ATCC 25577</name>
    <dbReference type="NCBI Taxonomy" id="997355"/>
    <lineage>
        <taxon>Bacteria</taxon>
        <taxon>Bacillati</taxon>
        <taxon>Actinomycetota</taxon>
        <taxon>Actinomycetes</taxon>
        <taxon>Propionibacteriales</taxon>
        <taxon>Propionibacteriaceae</taxon>
        <taxon>Cutibacterium</taxon>
    </lineage>
</organism>
<sequence length="42" mass="4484">MPLVAFAVLVVAAVTTQRTCGARRRGQQTMVAESSRAPLARI</sequence>
<keyword evidence="2" id="KW-1185">Reference proteome</keyword>
<comment type="caution">
    <text evidence="1">The sequence shown here is derived from an EMBL/GenBank/DDBJ whole genome shotgun (WGS) entry which is preliminary data.</text>
</comment>
<protein>
    <submittedName>
        <fullName evidence="1">Uncharacterized protein</fullName>
    </submittedName>
</protein>
<dbReference type="Proteomes" id="UP000005332">
    <property type="component" value="Unassembled WGS sequence"/>
</dbReference>
<dbReference type="PATRIC" id="fig|997355.3.peg.770"/>
<evidence type="ECO:0000313" key="1">
    <source>
        <dbReference type="EMBL" id="EGY78204.1"/>
    </source>
</evidence>
<name>G4CW80_9ACTN</name>
<dbReference type="HOGENOM" id="CLU_208553_0_0_11"/>
<proteinExistence type="predicted"/>
<gene>
    <name evidence="1" type="ORF">HMPREF9153_0787</name>
</gene>
<dbReference type="AlphaFoldDB" id="G4CW80"/>